<dbReference type="GO" id="GO:0004674">
    <property type="term" value="F:protein serine/threonine kinase activity"/>
    <property type="evidence" value="ECO:0007669"/>
    <property type="project" value="TreeGrafter"/>
</dbReference>
<keyword evidence="6" id="KW-0418">Kinase</keyword>
<keyword evidence="4" id="KW-0472">Membrane</keyword>
<dbReference type="EMBL" id="ML996171">
    <property type="protein sequence ID" value="KAF2732808.1"/>
    <property type="molecule type" value="Genomic_DNA"/>
</dbReference>
<evidence type="ECO:0000313" key="7">
    <source>
        <dbReference type="Proteomes" id="UP000799444"/>
    </source>
</evidence>
<name>A0A9P4V174_9PLEO</name>
<feature type="binding site" evidence="3">
    <location>
        <position position="121"/>
    </location>
    <ligand>
        <name>ATP</name>
        <dbReference type="ChEBI" id="CHEBI:30616"/>
    </ligand>
</feature>
<dbReference type="Pfam" id="PF00069">
    <property type="entry name" value="Pkinase"/>
    <property type="match status" value="1"/>
</dbReference>
<accession>A0A9P4V174</accession>
<dbReference type="GO" id="GO:0005886">
    <property type="term" value="C:plasma membrane"/>
    <property type="evidence" value="ECO:0007669"/>
    <property type="project" value="TreeGrafter"/>
</dbReference>
<feature type="non-terminal residue" evidence="6">
    <location>
        <position position="608"/>
    </location>
</feature>
<protein>
    <submittedName>
        <fullName evidence="6">Kinase-like protein</fullName>
    </submittedName>
</protein>
<evidence type="ECO:0000256" key="4">
    <source>
        <dbReference type="SAM" id="Phobius"/>
    </source>
</evidence>
<keyword evidence="2 3" id="KW-0067">ATP-binding</keyword>
<dbReference type="InterPro" id="IPR000719">
    <property type="entry name" value="Prot_kinase_dom"/>
</dbReference>
<dbReference type="Gene3D" id="1.10.510.10">
    <property type="entry name" value="Transferase(Phosphotransferase) domain 1"/>
    <property type="match status" value="1"/>
</dbReference>
<dbReference type="PANTHER" id="PTHR27005:SF283">
    <property type="entry name" value="OS02G0633066 PROTEIN"/>
    <property type="match status" value="1"/>
</dbReference>
<dbReference type="InterPro" id="IPR011009">
    <property type="entry name" value="Kinase-like_dom_sf"/>
</dbReference>
<dbReference type="Proteomes" id="UP000799444">
    <property type="component" value="Unassembled WGS sequence"/>
</dbReference>
<dbReference type="SUPFAM" id="SSF56112">
    <property type="entry name" value="Protein kinase-like (PK-like)"/>
    <property type="match status" value="1"/>
</dbReference>
<proteinExistence type="predicted"/>
<dbReference type="SMART" id="SM00220">
    <property type="entry name" value="S_TKc"/>
    <property type="match status" value="1"/>
</dbReference>
<keyword evidence="7" id="KW-1185">Reference proteome</keyword>
<dbReference type="InterPro" id="IPR017441">
    <property type="entry name" value="Protein_kinase_ATP_BS"/>
</dbReference>
<dbReference type="AlphaFoldDB" id="A0A9P4V174"/>
<organism evidence="6 7">
    <name type="scientific">Polyplosphaeria fusca</name>
    <dbReference type="NCBI Taxonomy" id="682080"/>
    <lineage>
        <taxon>Eukaryota</taxon>
        <taxon>Fungi</taxon>
        <taxon>Dikarya</taxon>
        <taxon>Ascomycota</taxon>
        <taxon>Pezizomycotina</taxon>
        <taxon>Dothideomycetes</taxon>
        <taxon>Pleosporomycetidae</taxon>
        <taxon>Pleosporales</taxon>
        <taxon>Tetraplosphaeriaceae</taxon>
        <taxon>Polyplosphaeria</taxon>
    </lineage>
</organism>
<gene>
    <name evidence="6" type="ORF">EJ04DRAFT_578116</name>
</gene>
<dbReference type="PANTHER" id="PTHR27005">
    <property type="entry name" value="WALL-ASSOCIATED RECEPTOR KINASE-LIKE 21"/>
    <property type="match status" value="1"/>
</dbReference>
<keyword evidence="1 3" id="KW-0547">Nucleotide-binding</keyword>
<keyword evidence="4" id="KW-1133">Transmembrane helix</keyword>
<reference evidence="6" key="1">
    <citation type="journal article" date="2020" name="Stud. Mycol.">
        <title>101 Dothideomycetes genomes: a test case for predicting lifestyles and emergence of pathogens.</title>
        <authorList>
            <person name="Haridas S."/>
            <person name="Albert R."/>
            <person name="Binder M."/>
            <person name="Bloem J."/>
            <person name="Labutti K."/>
            <person name="Salamov A."/>
            <person name="Andreopoulos B."/>
            <person name="Baker S."/>
            <person name="Barry K."/>
            <person name="Bills G."/>
            <person name="Bluhm B."/>
            <person name="Cannon C."/>
            <person name="Castanera R."/>
            <person name="Culley D."/>
            <person name="Daum C."/>
            <person name="Ezra D."/>
            <person name="Gonzalez J."/>
            <person name="Henrissat B."/>
            <person name="Kuo A."/>
            <person name="Liang C."/>
            <person name="Lipzen A."/>
            <person name="Lutzoni F."/>
            <person name="Magnuson J."/>
            <person name="Mondo S."/>
            <person name="Nolan M."/>
            <person name="Ohm R."/>
            <person name="Pangilinan J."/>
            <person name="Park H.-J."/>
            <person name="Ramirez L."/>
            <person name="Alfaro M."/>
            <person name="Sun H."/>
            <person name="Tritt A."/>
            <person name="Yoshinaga Y."/>
            <person name="Zwiers L.-H."/>
            <person name="Turgeon B."/>
            <person name="Goodwin S."/>
            <person name="Spatafora J."/>
            <person name="Crous P."/>
            <person name="Grigoriev I."/>
        </authorList>
    </citation>
    <scope>NUCLEOTIDE SEQUENCE</scope>
    <source>
        <strain evidence="6">CBS 125425</strain>
    </source>
</reference>
<evidence type="ECO:0000313" key="6">
    <source>
        <dbReference type="EMBL" id="KAF2732808.1"/>
    </source>
</evidence>
<dbReference type="InterPro" id="IPR045274">
    <property type="entry name" value="WAK-like"/>
</dbReference>
<feature type="transmembrane region" description="Helical" evidence="4">
    <location>
        <begin position="12"/>
        <end position="34"/>
    </location>
</feature>
<keyword evidence="4" id="KW-0812">Transmembrane</keyword>
<dbReference type="PROSITE" id="PS50011">
    <property type="entry name" value="PROTEIN_KINASE_DOM"/>
    <property type="match status" value="1"/>
</dbReference>
<keyword evidence="6" id="KW-0808">Transferase</keyword>
<evidence type="ECO:0000256" key="3">
    <source>
        <dbReference type="PROSITE-ProRule" id="PRU10141"/>
    </source>
</evidence>
<dbReference type="GO" id="GO:0007166">
    <property type="term" value="P:cell surface receptor signaling pathway"/>
    <property type="evidence" value="ECO:0007669"/>
    <property type="project" value="InterPro"/>
</dbReference>
<evidence type="ECO:0000259" key="5">
    <source>
        <dbReference type="PROSITE" id="PS50011"/>
    </source>
</evidence>
<dbReference type="PROSITE" id="PS00107">
    <property type="entry name" value="PROTEIN_KINASE_ATP"/>
    <property type="match status" value="1"/>
</dbReference>
<evidence type="ECO:0000256" key="2">
    <source>
        <dbReference type="ARBA" id="ARBA00022840"/>
    </source>
</evidence>
<evidence type="ECO:0000256" key="1">
    <source>
        <dbReference type="ARBA" id="ARBA00022741"/>
    </source>
</evidence>
<dbReference type="GO" id="GO:0005524">
    <property type="term" value="F:ATP binding"/>
    <property type="evidence" value="ECO:0007669"/>
    <property type="project" value="UniProtKB-UniRule"/>
</dbReference>
<comment type="caution">
    <text evidence="6">The sequence shown here is derived from an EMBL/GenBank/DDBJ whole genome shotgun (WGS) entry which is preliminary data.</text>
</comment>
<dbReference type="OrthoDB" id="626167at2759"/>
<sequence length="608" mass="68150">MQQTIFAYIPSILFGFSYHYLFNLAVFSTSIIAFKRVARMSDEYDPFFMSSGSAYTQLSEDDQAAVLGHFNNIITFYSLMHSCGIPLLALKWQPARSSLGVGGTARVNQAVLHSQMSYAFKRVRTSGAPINADVGKWVNELFILSNPPIREHPNVIRLEGCCLDIDGNGRLHPVLIFERATLGDLEQFLHSGKAASVEFKDVLGICIQLGYALELLHGSQAVHGDVKPSNVLLFHGSDDSRLLAKLSDFGYSSMSHDPRKTLVQLPYSKIWTAPDYHSRLFPLQEAQKMDIYSYGLICFWLLMGALDRGAQPTKQTALWDDIKNLETLKARGNLMEYAKNAFKHAHSKSVLACEDSILKLFNLTLADTCENRSLNWKTLINLLKNESTAESLATRPITLYTSIYEQGGHTFWNFGIHIQSLFKIRNFICVLAKSGWRGRVGIVSQLHKSYEEGKCEQCKKISAFEMAICSLLRFGNARSYGGHETWLEKSGHTKTDLEEAVLATRMVVLALDNSSPHESDQYLFAADVSGEYQDLTLSEFQVLERSLIEEAEGCAQVFTEMNSVTCDLKRALAFLYQSRSMFREAAEIQEHIVGVISETIGDDPIGMK</sequence>
<feature type="domain" description="Protein kinase" evidence="5">
    <location>
        <begin position="93"/>
        <end position="412"/>
    </location>
</feature>